<keyword evidence="1" id="KW-0812">Transmembrane</keyword>
<evidence type="ECO:0008006" key="4">
    <source>
        <dbReference type="Google" id="ProtNLM"/>
    </source>
</evidence>
<evidence type="ECO:0000313" key="3">
    <source>
        <dbReference type="Proteomes" id="UP000317167"/>
    </source>
</evidence>
<keyword evidence="1" id="KW-0472">Membrane</keyword>
<feature type="transmembrane region" description="Helical" evidence="1">
    <location>
        <begin position="53"/>
        <end position="72"/>
    </location>
</feature>
<dbReference type="EMBL" id="VJWV01000001">
    <property type="protein sequence ID" value="TRW75845.1"/>
    <property type="molecule type" value="Genomic_DNA"/>
</dbReference>
<name>A0A552Z8M2_9LACT</name>
<evidence type="ECO:0000256" key="1">
    <source>
        <dbReference type="SAM" id="Phobius"/>
    </source>
</evidence>
<evidence type="ECO:0000313" key="2">
    <source>
        <dbReference type="EMBL" id="TRW75845.1"/>
    </source>
</evidence>
<feature type="transmembrane region" description="Helical" evidence="1">
    <location>
        <begin position="143"/>
        <end position="166"/>
    </location>
</feature>
<protein>
    <recommendedName>
        <fullName evidence="4">Tandem five-TM protein</fullName>
    </recommendedName>
</protein>
<dbReference type="RefSeq" id="WP_143458733.1">
    <property type="nucleotide sequence ID" value="NZ_CP098790.1"/>
</dbReference>
<keyword evidence="1" id="KW-1133">Transmembrane helix</keyword>
<accession>A0A552Z8M2</accession>
<proteinExistence type="predicted"/>
<comment type="caution">
    <text evidence="2">The sequence shown here is derived from an EMBL/GenBank/DDBJ whole genome shotgun (WGS) entry which is preliminary data.</text>
</comment>
<feature type="transmembrane region" description="Helical" evidence="1">
    <location>
        <begin position="172"/>
        <end position="192"/>
    </location>
</feature>
<sequence>MVNIEKKSSIFDSHKQFLYEEVGKRYYIDTQTFQLFYIKTEINNSSSNQRKNFAQFSGILATVLGVLAQSIISSPTYLVKISLVLGMVILTVLITSLLYFVERMFDYPRFKDLDRGLKAWKYKAIVLVPEKKLRILREVKKHIRIVILICLFFLILTPIFGGLYVTTSEPRLFILYGIVFFLFTLLFPYLILAIKKERIVDKWEKKTRENGNGKFRKNISTDK</sequence>
<gene>
    <name evidence="2" type="ORF">FNJ53_02195</name>
</gene>
<organism evidence="2 3">
    <name type="scientific">Lactococcus lactis</name>
    <dbReference type="NCBI Taxonomy" id="1358"/>
    <lineage>
        <taxon>Bacteria</taxon>
        <taxon>Bacillati</taxon>
        <taxon>Bacillota</taxon>
        <taxon>Bacilli</taxon>
        <taxon>Lactobacillales</taxon>
        <taxon>Streptococcaceae</taxon>
        <taxon>Lactococcus</taxon>
    </lineage>
</organism>
<reference evidence="2 3" key="1">
    <citation type="submission" date="2019-07" db="EMBL/GenBank/DDBJ databases">
        <title>Draft genome of 7 Lactococcus lactis strains isolated from an artisanal cheese production.</title>
        <authorList>
            <person name="Biolcati F."/>
            <person name="Bottero M.T."/>
            <person name="Dalmasso A."/>
            <person name="Mcauliffe O."/>
        </authorList>
    </citation>
    <scope>NUCLEOTIDE SEQUENCE [LARGE SCALE GENOMIC DNA]</scope>
    <source>
        <strain evidence="2 3">MRS45.2</strain>
    </source>
</reference>
<dbReference type="Proteomes" id="UP000317167">
    <property type="component" value="Unassembled WGS sequence"/>
</dbReference>
<dbReference type="AlphaFoldDB" id="A0A552Z8M2"/>
<feature type="transmembrane region" description="Helical" evidence="1">
    <location>
        <begin position="78"/>
        <end position="101"/>
    </location>
</feature>